<evidence type="ECO:0000313" key="6">
    <source>
        <dbReference type="EMBL" id="MCA9375193.1"/>
    </source>
</evidence>
<keyword evidence="1" id="KW-0547">Nucleotide-binding</keyword>
<protein>
    <submittedName>
        <fullName evidence="6">UvrD-helicase domain-containing protein</fullName>
    </submittedName>
</protein>
<dbReference type="GO" id="GO:0003677">
    <property type="term" value="F:DNA binding"/>
    <property type="evidence" value="ECO:0007669"/>
    <property type="project" value="InterPro"/>
</dbReference>
<dbReference type="GO" id="GO:0000725">
    <property type="term" value="P:recombinational repair"/>
    <property type="evidence" value="ECO:0007669"/>
    <property type="project" value="TreeGrafter"/>
</dbReference>
<proteinExistence type="predicted"/>
<keyword evidence="2" id="KW-0378">Hydrolase</keyword>
<evidence type="ECO:0000259" key="5">
    <source>
        <dbReference type="Pfam" id="PF00580"/>
    </source>
</evidence>
<dbReference type="AlphaFoldDB" id="A0A955I616"/>
<evidence type="ECO:0000256" key="3">
    <source>
        <dbReference type="ARBA" id="ARBA00022806"/>
    </source>
</evidence>
<dbReference type="InterPro" id="IPR027417">
    <property type="entry name" value="P-loop_NTPase"/>
</dbReference>
<dbReference type="PANTHER" id="PTHR11070">
    <property type="entry name" value="UVRD / RECB / PCRA DNA HELICASE FAMILY MEMBER"/>
    <property type="match status" value="1"/>
</dbReference>
<comment type="caution">
    <text evidence="6">The sequence shown here is derived from an EMBL/GenBank/DDBJ whole genome shotgun (WGS) entry which is preliminary data.</text>
</comment>
<reference evidence="6" key="1">
    <citation type="submission" date="2020-04" db="EMBL/GenBank/DDBJ databases">
        <authorList>
            <person name="Zhang T."/>
        </authorList>
    </citation>
    <scope>NUCLEOTIDE SEQUENCE</scope>
    <source>
        <strain evidence="6">HKST-UBA16</strain>
    </source>
</reference>
<keyword evidence="3" id="KW-0347">Helicase</keyword>
<dbReference type="Gene3D" id="3.40.50.300">
    <property type="entry name" value="P-loop containing nucleotide triphosphate hydrolases"/>
    <property type="match status" value="1"/>
</dbReference>
<dbReference type="EMBL" id="JAGQLM010000108">
    <property type="protein sequence ID" value="MCA9375193.1"/>
    <property type="molecule type" value="Genomic_DNA"/>
</dbReference>
<dbReference type="Pfam" id="PF00580">
    <property type="entry name" value="UvrD-helicase"/>
    <property type="match status" value="1"/>
</dbReference>
<dbReference type="GO" id="GO:0016787">
    <property type="term" value="F:hydrolase activity"/>
    <property type="evidence" value="ECO:0007669"/>
    <property type="project" value="UniProtKB-KW"/>
</dbReference>
<accession>A0A955I616</accession>
<dbReference type="GO" id="GO:0005524">
    <property type="term" value="F:ATP binding"/>
    <property type="evidence" value="ECO:0007669"/>
    <property type="project" value="UniProtKB-KW"/>
</dbReference>
<dbReference type="InterPro" id="IPR014016">
    <property type="entry name" value="UvrD-like_ATP-bd"/>
</dbReference>
<organism evidence="6 7">
    <name type="scientific">Candidatus Dojkabacteria bacterium</name>
    <dbReference type="NCBI Taxonomy" id="2099670"/>
    <lineage>
        <taxon>Bacteria</taxon>
        <taxon>Candidatus Dojkabacteria</taxon>
    </lineage>
</organism>
<feature type="domain" description="UvrD-like helicase ATP-binding" evidence="5">
    <location>
        <begin position="105"/>
        <end position="194"/>
    </location>
</feature>
<evidence type="ECO:0000256" key="2">
    <source>
        <dbReference type="ARBA" id="ARBA00022801"/>
    </source>
</evidence>
<dbReference type="PANTHER" id="PTHR11070:SF2">
    <property type="entry name" value="ATP-DEPENDENT DNA HELICASE SRS2"/>
    <property type="match status" value="1"/>
</dbReference>
<name>A0A955I616_9BACT</name>
<evidence type="ECO:0000256" key="4">
    <source>
        <dbReference type="ARBA" id="ARBA00022840"/>
    </source>
</evidence>
<evidence type="ECO:0000313" key="7">
    <source>
        <dbReference type="Proteomes" id="UP000748332"/>
    </source>
</evidence>
<keyword evidence="4" id="KW-0067">ATP-binding</keyword>
<dbReference type="GO" id="GO:0043138">
    <property type="term" value="F:3'-5' DNA helicase activity"/>
    <property type="evidence" value="ECO:0007669"/>
    <property type="project" value="TreeGrafter"/>
</dbReference>
<dbReference type="Proteomes" id="UP000748332">
    <property type="component" value="Unassembled WGS sequence"/>
</dbReference>
<sequence>MMPFNKNTIIIASAGSRKTTFLVEQALEIVDDRILITTYTNENVDLIKSYIVNKNGFIPKNIEVMSWFSFLFRECVKPYLNKISSLESVETINFEAVPPAKRYIKKESVDQYYFTKTKKIYKDRVSDFVCNCNKTTNGLITKRLEKIYKTIFIDELQDFRGWDFSFLDEVAKSSIKLFTVGDPRQATFTTNNARKGTTIVKWCEAKKKATNFSVVEKNECYRSNKVICEFADKLYPEMSATISKISESTEHDGVFIVCEDDIDAYIEKYNPQILRYNKKSNSFGYNAMNIGVSKGNTYDRTMLIPTKPMKDYLKSADLTKAGVLSKYYVALTRARHSVAIVLKKNEIDKVKFNEVIAWQQQ</sequence>
<dbReference type="SUPFAM" id="SSF52540">
    <property type="entry name" value="P-loop containing nucleoside triphosphate hydrolases"/>
    <property type="match status" value="1"/>
</dbReference>
<evidence type="ECO:0000256" key="1">
    <source>
        <dbReference type="ARBA" id="ARBA00022741"/>
    </source>
</evidence>
<dbReference type="InterPro" id="IPR000212">
    <property type="entry name" value="DNA_helicase_UvrD/REP"/>
</dbReference>
<reference evidence="6" key="2">
    <citation type="journal article" date="2021" name="Microbiome">
        <title>Successional dynamics and alternative stable states in a saline activated sludge microbial community over 9 years.</title>
        <authorList>
            <person name="Wang Y."/>
            <person name="Ye J."/>
            <person name="Ju F."/>
            <person name="Liu L."/>
            <person name="Boyd J.A."/>
            <person name="Deng Y."/>
            <person name="Parks D.H."/>
            <person name="Jiang X."/>
            <person name="Yin X."/>
            <person name="Woodcroft B.J."/>
            <person name="Tyson G.W."/>
            <person name="Hugenholtz P."/>
            <person name="Polz M.F."/>
            <person name="Zhang T."/>
        </authorList>
    </citation>
    <scope>NUCLEOTIDE SEQUENCE</scope>
    <source>
        <strain evidence="6">HKST-UBA16</strain>
    </source>
</reference>
<gene>
    <name evidence="6" type="ORF">KC622_02585</name>
</gene>